<evidence type="ECO:0000256" key="5">
    <source>
        <dbReference type="ARBA" id="ARBA00023136"/>
    </source>
</evidence>
<keyword evidence="8" id="KW-0131">Cell cycle</keyword>
<dbReference type="InterPro" id="IPR008984">
    <property type="entry name" value="SMAD_FHA_dom_sf"/>
</dbReference>
<feature type="domain" description="FHA" evidence="7">
    <location>
        <begin position="63"/>
        <end position="112"/>
    </location>
</feature>
<feature type="transmembrane region" description="Helical" evidence="6">
    <location>
        <begin position="352"/>
        <end position="369"/>
    </location>
</feature>
<feature type="transmembrane region" description="Helical" evidence="6">
    <location>
        <begin position="375"/>
        <end position="394"/>
    </location>
</feature>
<feature type="transmembrane region" description="Helical" evidence="6">
    <location>
        <begin position="415"/>
        <end position="439"/>
    </location>
</feature>
<organism evidence="8 9">
    <name type="scientific">Thermacetogenium phaeum (strain ATCC BAA-254 / DSM 26808 / PB)</name>
    <dbReference type="NCBI Taxonomy" id="1089553"/>
    <lineage>
        <taxon>Bacteria</taxon>
        <taxon>Bacillati</taxon>
        <taxon>Bacillota</taxon>
        <taxon>Clostridia</taxon>
        <taxon>Thermoanaerobacterales</taxon>
        <taxon>Thermoanaerobacteraceae</taxon>
        <taxon>Thermacetogenium</taxon>
    </lineage>
</organism>
<evidence type="ECO:0000259" key="7">
    <source>
        <dbReference type="PROSITE" id="PS50006"/>
    </source>
</evidence>
<dbReference type="GO" id="GO:0032153">
    <property type="term" value="C:cell division site"/>
    <property type="evidence" value="ECO:0007669"/>
    <property type="project" value="TreeGrafter"/>
</dbReference>
<dbReference type="HOGENOM" id="CLU_029243_3_0_9"/>
<dbReference type="OrthoDB" id="9812661at2"/>
<evidence type="ECO:0000256" key="3">
    <source>
        <dbReference type="ARBA" id="ARBA00022960"/>
    </source>
</evidence>
<dbReference type="InterPro" id="IPR001182">
    <property type="entry name" value="FtsW/RodA"/>
</dbReference>
<keyword evidence="8" id="KW-0132">Cell division</keyword>
<keyword evidence="4 6" id="KW-1133">Transmembrane helix</keyword>
<accession>K4LUD9</accession>
<dbReference type="Pfam" id="PF01098">
    <property type="entry name" value="FTSW_RODA_SPOVE"/>
    <property type="match status" value="1"/>
</dbReference>
<keyword evidence="2 6" id="KW-0812">Transmembrane</keyword>
<evidence type="ECO:0000256" key="4">
    <source>
        <dbReference type="ARBA" id="ARBA00022989"/>
    </source>
</evidence>
<feature type="transmembrane region" description="Helical" evidence="6">
    <location>
        <begin position="173"/>
        <end position="190"/>
    </location>
</feature>
<dbReference type="eggNOG" id="COG1716">
    <property type="taxonomic scope" value="Bacteria"/>
</dbReference>
<evidence type="ECO:0000313" key="8">
    <source>
        <dbReference type="EMBL" id="AFV11634.1"/>
    </source>
</evidence>
<dbReference type="GO" id="GO:0008360">
    <property type="term" value="P:regulation of cell shape"/>
    <property type="evidence" value="ECO:0007669"/>
    <property type="project" value="UniProtKB-KW"/>
</dbReference>
<dbReference type="GO" id="GO:0005886">
    <property type="term" value="C:plasma membrane"/>
    <property type="evidence" value="ECO:0007669"/>
    <property type="project" value="TreeGrafter"/>
</dbReference>
<keyword evidence="5 6" id="KW-0472">Membrane</keyword>
<dbReference type="PANTHER" id="PTHR30474:SF3">
    <property type="entry name" value="PEPTIDOGLYCAN GLYCOSYLTRANSFERASE RODA"/>
    <property type="match status" value="1"/>
</dbReference>
<gene>
    <name evidence="8" type="primary">ftsW</name>
    <name evidence="8" type="ordered locus">Tph_c14250</name>
</gene>
<dbReference type="Gene3D" id="2.60.200.20">
    <property type="match status" value="1"/>
</dbReference>
<comment type="subcellular location">
    <subcellularLocation>
        <location evidence="1">Membrane</location>
        <topology evidence="1">Multi-pass membrane protein</topology>
    </subcellularLocation>
</comment>
<dbReference type="EMBL" id="CP003732">
    <property type="protein sequence ID" value="AFV11634.1"/>
    <property type="molecule type" value="Genomic_DNA"/>
</dbReference>
<dbReference type="CDD" id="cd00060">
    <property type="entry name" value="FHA"/>
    <property type="match status" value="1"/>
</dbReference>
<dbReference type="Proteomes" id="UP000000467">
    <property type="component" value="Chromosome"/>
</dbReference>
<sequence>MFWLVLVQKYLVLLLLLFFVFCLIRVHVVRRIPDRSQTTSLVVVNSEIPGIRRGKRWILGRETILGRSERCSVVISDPYVSGRHARVFYQGGRYYITDLGSTNGTILNGQRLTDTKPLKPGAHLQVGRVTLTLEVAAEKKKGCCSLLPFFPGLILAAGAPELYREHLLRPQDLVLWLVLVIILTISTLVAEKKLRSDPLLVYLTGVLIALGIIFIYRTNPYYGMRQSCWAIAGIVLFWLVQLILTEYRHLHNFKYLFMLTSIFFLVMTIFFGTEAGGARSWLALGSFRFQPSEFAKILMVIFLAGYLDENKEILKQGTKKVGRFYVPDWPYLGPLLAACGLAMLLLVFQRDLGMALLFYIVFLLMVYVATGRLSFLMLGLFLFIASAFVMYHSFPHVQERIDIFLNPWTKADSGGYQIIQSLFALASGGIFGLGLGSGFPELIPAVHTDFIFSLIGEELGLLGTLSVIGIYFVLVWRGLSLSLNTPDVFGSLLAFGFSSLLAMQALIIIGGVTKIIPLTGIPLPFLSYGGSSFISNCFLVGMLARIASEREASQERSASPSRMAPGEH</sequence>
<dbReference type="eggNOG" id="COG0772">
    <property type="taxonomic scope" value="Bacteria"/>
</dbReference>
<feature type="transmembrane region" description="Helical" evidence="6">
    <location>
        <begin position="525"/>
        <end position="547"/>
    </location>
</feature>
<dbReference type="SMART" id="SM00240">
    <property type="entry name" value="FHA"/>
    <property type="match status" value="1"/>
</dbReference>
<feature type="transmembrane region" description="Helical" evidence="6">
    <location>
        <begin position="459"/>
        <end position="476"/>
    </location>
</feature>
<evidence type="ECO:0000256" key="6">
    <source>
        <dbReference type="SAM" id="Phobius"/>
    </source>
</evidence>
<feature type="transmembrane region" description="Helical" evidence="6">
    <location>
        <begin position="488"/>
        <end position="513"/>
    </location>
</feature>
<evidence type="ECO:0000313" key="9">
    <source>
        <dbReference type="Proteomes" id="UP000000467"/>
    </source>
</evidence>
<feature type="transmembrane region" description="Helical" evidence="6">
    <location>
        <begin position="222"/>
        <end position="243"/>
    </location>
</feature>
<dbReference type="PROSITE" id="PS50006">
    <property type="entry name" value="FHA_DOMAIN"/>
    <property type="match status" value="1"/>
</dbReference>
<proteinExistence type="predicted"/>
<dbReference type="GO" id="GO:0015648">
    <property type="term" value="F:lipid-linked peptidoglycan transporter activity"/>
    <property type="evidence" value="ECO:0007669"/>
    <property type="project" value="TreeGrafter"/>
</dbReference>
<name>K4LUD9_THEPS</name>
<feature type="transmembrane region" description="Helical" evidence="6">
    <location>
        <begin position="255"/>
        <end position="273"/>
    </location>
</feature>
<dbReference type="RefSeq" id="WP_015050514.1">
    <property type="nucleotide sequence ID" value="NC_018870.1"/>
</dbReference>
<dbReference type="GO" id="GO:0051301">
    <property type="term" value="P:cell division"/>
    <property type="evidence" value="ECO:0007669"/>
    <property type="project" value="UniProtKB-KW"/>
</dbReference>
<feature type="transmembrane region" description="Helical" evidence="6">
    <location>
        <begin position="329"/>
        <end position="347"/>
    </location>
</feature>
<dbReference type="PANTHER" id="PTHR30474">
    <property type="entry name" value="CELL CYCLE PROTEIN"/>
    <property type="match status" value="1"/>
</dbReference>
<dbReference type="STRING" id="1089553.Tph_c14250"/>
<evidence type="ECO:0000256" key="2">
    <source>
        <dbReference type="ARBA" id="ARBA00022692"/>
    </source>
</evidence>
<dbReference type="KEGG" id="tpz:Tph_c14250"/>
<evidence type="ECO:0000256" key="1">
    <source>
        <dbReference type="ARBA" id="ARBA00004141"/>
    </source>
</evidence>
<dbReference type="SUPFAM" id="SSF49879">
    <property type="entry name" value="SMAD/FHA domain"/>
    <property type="match status" value="1"/>
</dbReference>
<feature type="transmembrane region" description="Helical" evidence="6">
    <location>
        <begin position="199"/>
        <end position="216"/>
    </location>
</feature>
<dbReference type="AlphaFoldDB" id="K4LUD9"/>
<protein>
    <submittedName>
        <fullName evidence="8">Cell division protein FtsW</fullName>
    </submittedName>
</protein>
<dbReference type="Pfam" id="PF00498">
    <property type="entry name" value="FHA"/>
    <property type="match status" value="1"/>
</dbReference>
<dbReference type="InterPro" id="IPR000253">
    <property type="entry name" value="FHA_dom"/>
</dbReference>
<keyword evidence="3" id="KW-0133">Cell shape</keyword>
<reference evidence="8 9" key="1">
    <citation type="journal article" date="2012" name="BMC Genomics">
        <title>Genome-guided analysis of physiological and morphological traits of the fermentative acetate oxidizer Thermacetogenium phaeum.</title>
        <authorList>
            <person name="Oehler D."/>
            <person name="Poehlein A."/>
            <person name="Leimbach A."/>
            <person name="Muller N."/>
            <person name="Daniel R."/>
            <person name="Gottschalk G."/>
            <person name="Schink B."/>
        </authorList>
    </citation>
    <scope>NUCLEOTIDE SEQUENCE [LARGE SCALE GENOMIC DNA]</scope>
    <source>
        <strain evidence="9">ATCC BAA-254 / DSM 26808 / PB</strain>
    </source>
</reference>
<keyword evidence="9" id="KW-1185">Reference proteome</keyword>